<dbReference type="InterPro" id="IPR013780">
    <property type="entry name" value="Glyco_hydro_b"/>
</dbReference>
<sequence>MRPAYLLYGLPYLPGAWSTVTAYNQQGPLGGGTSTSTTNSAAAAAASYTGAAAYDPTILNAPPVPDPPPPTTFFQQLSSSPVAGVSIPQSGHFLGFSVEFSVINTVIGENSTRLQVPFLNLMSNVQARGGSVRVRVGGNTQDYATIFPNGLADGKMMEKEAQDTTNPTDTPALLYTPDVLYMLSNVSHLVNVEWYLGIPLNDTTNLRLGIAEYGERIVGDKLIGFQVGNEPDQYASHQHRPTDYGPADYSNDFQTVVNALQADPNVVTANGKLLGPSLSGVWQPQEVWDVNFIPDHKQALAALSMSFYPDNNCGFNGVIDPQSIFPSYLNHTSGQIIAGNYIASTALAQQNNLPFVMIETNTASCGGFPGVSNAFGSALWALDYALQLAYSNFTNALLHVGGQNVYYNPFTPPPTNQSTFHQWTIGPIYYSVLAVAETFGTSNQSQIIDLQMNGNNIYTPGYAIYDGGVLARLALFNYVTDPSGASTYTASFAIGGGNTGQANGTPAQVKVKYLAAASVSSKDNITWAGQTFGTSFASDGRLTGTETVQTVTCNGDNTCNVQVPAPGFALVFLTDLPSDAETYGAVQTFPTTALTKTLNTASINPSVLATSNGQAGADFIEAGTSRGKKPSGAAQILPPPDCRYLYFSWTRYGDVADGRLTCTQDRYHSYKRRRTASALFHVGSMRAFLWTGGLCCLALVRGSITVYSQKSSAATNTGTADVASFTGAAAYDPTRLLPPAIPNPPPPTQFSHQLSTLPPPGVSIPQSGYFYGFSIEFSVINQILGINGSSLQVPFLNLMSNLQARGGSVRVRIGGNTQETAAMVETLPDGRMMEKQNSSVVYAGQMFTPPLLYTPEVLYMLANISSLVNVQWYLGMPLNDTQNLRLKIAEVGEQVLGDKLLGLQVGNAPDQYVSEGHRPITYGPDDYSNDFGIVDAALRADPRIPLVDRKLIGPSVSGNWSVQDVLDTGFLDKYRDSLAAISVEYYPHDNCAKVLGTSAPVEAQQLFSFYLNHTAAQSTVAMYLSSTWVAQTYGLPFVMLETNSASCGGFPGLSDSFGSALWALDYGLQMAYSNFTGALLHVGGTSVYYNPFTPPTKNQSDYHSWTVGPVYYSALIVAEVFGKSNQSRIIDMQMNNGNMYTPGYAIYDGNVLSRLALINYITDSSGSNDFTATFSFAGQNAATPAQVKVKYLVAPSVSETANITWAGQARSIDR</sequence>
<reference evidence="2" key="1">
    <citation type="submission" date="2020-05" db="EMBL/GenBank/DDBJ databases">
        <title>Mycena genomes resolve the evolution of fungal bioluminescence.</title>
        <authorList>
            <person name="Tsai I.J."/>
        </authorList>
    </citation>
    <scope>NUCLEOTIDE SEQUENCE</scope>
    <source>
        <strain evidence="2">160909Yilan</strain>
    </source>
</reference>
<feature type="domain" description="Beta-glucuronidase C-terminal" evidence="1">
    <location>
        <begin position="461"/>
        <end position="570"/>
    </location>
</feature>
<dbReference type="InterPro" id="IPR031728">
    <property type="entry name" value="GlcAase_C"/>
</dbReference>
<proteinExistence type="predicted"/>
<protein>
    <submittedName>
        <fullName evidence="2">Glyco-hydro-79C domain-containing protein</fullName>
    </submittedName>
</protein>
<gene>
    <name evidence="2" type="ORF">MSAN_00336200</name>
</gene>
<dbReference type="SUPFAM" id="SSF51445">
    <property type="entry name" value="(Trans)glycosidases"/>
    <property type="match status" value="2"/>
</dbReference>
<evidence type="ECO:0000259" key="1">
    <source>
        <dbReference type="Pfam" id="PF16862"/>
    </source>
</evidence>
<dbReference type="AlphaFoldDB" id="A0A8H7DKF2"/>
<evidence type="ECO:0000313" key="3">
    <source>
        <dbReference type="Proteomes" id="UP000623467"/>
    </source>
</evidence>
<keyword evidence="3" id="KW-1185">Reference proteome</keyword>
<organism evidence="2 3">
    <name type="scientific">Mycena sanguinolenta</name>
    <dbReference type="NCBI Taxonomy" id="230812"/>
    <lineage>
        <taxon>Eukaryota</taxon>
        <taxon>Fungi</taxon>
        <taxon>Dikarya</taxon>
        <taxon>Basidiomycota</taxon>
        <taxon>Agaricomycotina</taxon>
        <taxon>Agaricomycetes</taxon>
        <taxon>Agaricomycetidae</taxon>
        <taxon>Agaricales</taxon>
        <taxon>Marasmiineae</taxon>
        <taxon>Mycenaceae</taxon>
        <taxon>Mycena</taxon>
    </lineage>
</organism>
<dbReference type="OrthoDB" id="2796951at2759"/>
<dbReference type="InterPro" id="IPR017853">
    <property type="entry name" value="GH"/>
</dbReference>
<dbReference type="Proteomes" id="UP000623467">
    <property type="component" value="Unassembled WGS sequence"/>
</dbReference>
<dbReference type="PANTHER" id="PTHR36183">
    <property type="entry name" value="BETA-GLUCURONIDASE"/>
    <property type="match status" value="1"/>
</dbReference>
<dbReference type="InterPro" id="IPR052974">
    <property type="entry name" value="GH79_Enzymes"/>
</dbReference>
<dbReference type="Pfam" id="PF16862">
    <property type="entry name" value="Glyco_hydro_79C"/>
    <property type="match status" value="2"/>
</dbReference>
<dbReference type="Gene3D" id="3.20.20.80">
    <property type="entry name" value="Glycosidases"/>
    <property type="match status" value="2"/>
</dbReference>
<feature type="domain" description="Beta-glucuronidase C-terminal" evidence="1">
    <location>
        <begin position="1143"/>
        <end position="1209"/>
    </location>
</feature>
<dbReference type="PANTHER" id="PTHR36183:SF2">
    <property type="entry name" value="BETA-GLUCURONIDASE C-TERMINAL DOMAIN-CONTAINING PROTEIN"/>
    <property type="match status" value="1"/>
</dbReference>
<accession>A0A8H7DKF2</accession>
<dbReference type="EMBL" id="JACAZH010000002">
    <property type="protein sequence ID" value="KAF7374516.1"/>
    <property type="molecule type" value="Genomic_DNA"/>
</dbReference>
<comment type="caution">
    <text evidence="2">The sequence shown here is derived from an EMBL/GenBank/DDBJ whole genome shotgun (WGS) entry which is preliminary data.</text>
</comment>
<name>A0A8H7DKF2_9AGAR</name>
<evidence type="ECO:0000313" key="2">
    <source>
        <dbReference type="EMBL" id="KAF7374516.1"/>
    </source>
</evidence>
<dbReference type="Gene3D" id="2.60.40.1180">
    <property type="entry name" value="Golgi alpha-mannosidase II"/>
    <property type="match status" value="1"/>
</dbReference>